<dbReference type="InterPro" id="IPR052339">
    <property type="entry name" value="Fe-S_Maturation_MIP18"/>
</dbReference>
<evidence type="ECO:0000313" key="3">
    <source>
        <dbReference type="EMBL" id="BCU80969.1"/>
    </source>
</evidence>
<dbReference type="InterPro" id="IPR056572">
    <property type="entry name" value="Zn_ribbon_PaaD"/>
</dbReference>
<dbReference type="NCBIfam" id="TIGR02159">
    <property type="entry name" value="PA_CoA_Oxy4"/>
    <property type="match status" value="1"/>
</dbReference>
<dbReference type="SUPFAM" id="SSF117916">
    <property type="entry name" value="Fe-S cluster assembly (FSCA) domain-like"/>
    <property type="match status" value="1"/>
</dbReference>
<dbReference type="EMBL" id="AP024601">
    <property type="protein sequence ID" value="BCU80969.1"/>
    <property type="molecule type" value="Genomic_DNA"/>
</dbReference>
<feature type="domain" description="MIP18 family-like" evidence="1">
    <location>
        <begin position="5"/>
        <end position="77"/>
    </location>
</feature>
<evidence type="ECO:0000259" key="2">
    <source>
        <dbReference type="Pfam" id="PF23451"/>
    </source>
</evidence>
<proteinExistence type="predicted"/>
<name>A0A8D5ZJZ0_9BACL</name>
<dbReference type="RefSeq" id="WP_212774266.1">
    <property type="nucleotide sequence ID" value="NZ_AP024601.1"/>
</dbReference>
<dbReference type="InterPro" id="IPR002744">
    <property type="entry name" value="MIP18-like"/>
</dbReference>
<dbReference type="AlphaFoldDB" id="A0A8D5ZJZ0"/>
<dbReference type="KEGG" id="pabs:JIR001_07520"/>
<dbReference type="Proteomes" id="UP000677436">
    <property type="component" value="Chromosome"/>
</dbReference>
<dbReference type="Gene3D" id="3.30.300.130">
    <property type="entry name" value="Fe-S cluster assembly (FSCA)"/>
    <property type="match status" value="1"/>
</dbReference>
<dbReference type="InterPro" id="IPR011883">
    <property type="entry name" value="PaaD-like"/>
</dbReference>
<reference evidence="3" key="2">
    <citation type="journal article" date="2021" name="Microbiol. Resour. Announc.">
        <title>Complete Genome Sequence of Polycladomyces abyssicola JIR-001T, Isolated from Hemipelagic Sediment in Deep Seawater.</title>
        <authorList>
            <person name="Tsubouchi T."/>
            <person name="Kaneko Y."/>
        </authorList>
    </citation>
    <scope>NUCLEOTIDE SEQUENCE</scope>
    <source>
        <strain evidence="3">JIR-001</strain>
    </source>
</reference>
<dbReference type="PANTHER" id="PTHR42831:SF3">
    <property type="entry name" value="1,2-PHENYLACETYL-COA EPOXIDASE, SUBUNIT D-RELATED"/>
    <property type="match status" value="1"/>
</dbReference>
<evidence type="ECO:0000313" key="4">
    <source>
        <dbReference type="Proteomes" id="UP000677436"/>
    </source>
</evidence>
<sequence>MPTTEQMLWSALDEVKDPEIPSISIVELGMVNRVRLDDGCVRVEMTPTFVGCPAIGMIRQAVQEQLTALDGIREVEVVITMDQPWTTDRITPEGREKLRQFGIAPPVKGSSGSLVPECPYCGAGNGEVHNWFGPTACRAIFYCKRCRQPFEGLKPV</sequence>
<dbReference type="Pfam" id="PF23451">
    <property type="entry name" value="Zn_ribbon_PaaD"/>
    <property type="match status" value="1"/>
</dbReference>
<evidence type="ECO:0000259" key="1">
    <source>
        <dbReference type="Pfam" id="PF01883"/>
    </source>
</evidence>
<dbReference type="InterPro" id="IPR034904">
    <property type="entry name" value="FSCA_dom_sf"/>
</dbReference>
<dbReference type="Pfam" id="PF01883">
    <property type="entry name" value="FeS_assembly_P"/>
    <property type="match status" value="1"/>
</dbReference>
<feature type="domain" description="PaaD zinc beta ribbon" evidence="2">
    <location>
        <begin position="107"/>
        <end position="154"/>
    </location>
</feature>
<organism evidence="3 4">
    <name type="scientific">Polycladomyces abyssicola</name>
    <dbReference type="NCBI Taxonomy" id="1125966"/>
    <lineage>
        <taxon>Bacteria</taxon>
        <taxon>Bacillati</taxon>
        <taxon>Bacillota</taxon>
        <taxon>Bacilli</taxon>
        <taxon>Bacillales</taxon>
        <taxon>Thermoactinomycetaceae</taxon>
        <taxon>Polycladomyces</taxon>
    </lineage>
</organism>
<accession>A0A8D5ZJZ0</accession>
<dbReference type="PANTHER" id="PTHR42831">
    <property type="entry name" value="FE-S PROTEIN MATURATION AUXILIARY FACTOR YITW"/>
    <property type="match status" value="1"/>
</dbReference>
<reference evidence="3" key="1">
    <citation type="journal article" date="2013" name="Int. J. Syst. Evol. Microbiol.">
        <title>Polycladomyces abyssicola gen. nov., sp. nov., a thermophilic filamentous bacterium isolated from hemipelagic sediment.</title>
        <authorList>
            <person name="Tsubouchi T."/>
            <person name="Shimane Y."/>
            <person name="Mori K."/>
            <person name="Usui K."/>
            <person name="Hiraki T."/>
            <person name="Tame A."/>
            <person name="Uematsu K."/>
            <person name="Maruyama T."/>
            <person name="Hatada Y."/>
        </authorList>
    </citation>
    <scope>NUCLEOTIDE SEQUENCE</scope>
    <source>
        <strain evidence="3">JIR-001</strain>
    </source>
</reference>
<protein>
    <submittedName>
        <fullName evidence="3">Phenylacetate-CoA oxygenase subunit PaaJ</fullName>
    </submittedName>
</protein>
<keyword evidence="4" id="KW-1185">Reference proteome</keyword>
<gene>
    <name evidence="3" type="ORF">JIR001_07520</name>
</gene>